<evidence type="ECO:0000313" key="2">
    <source>
        <dbReference type="EMBL" id="VAX41343.1"/>
    </source>
</evidence>
<feature type="non-terminal residue" evidence="2">
    <location>
        <position position="163"/>
    </location>
</feature>
<reference evidence="2" key="1">
    <citation type="submission" date="2018-06" db="EMBL/GenBank/DDBJ databases">
        <authorList>
            <person name="Zhirakovskaya E."/>
        </authorList>
    </citation>
    <scope>NUCLEOTIDE SEQUENCE</scope>
</reference>
<dbReference type="PANTHER" id="PTHR13696:SF99">
    <property type="entry name" value="COBYRINIC ACID AC-DIAMIDE SYNTHASE"/>
    <property type="match status" value="1"/>
</dbReference>
<dbReference type="Gene3D" id="3.40.50.300">
    <property type="entry name" value="P-loop containing nucleotide triphosphate hydrolases"/>
    <property type="match status" value="1"/>
</dbReference>
<dbReference type="AlphaFoldDB" id="A0A3B1DWG5"/>
<dbReference type="PANTHER" id="PTHR13696">
    <property type="entry name" value="P-LOOP CONTAINING NUCLEOSIDE TRIPHOSPHATE HYDROLASE"/>
    <property type="match status" value="1"/>
</dbReference>
<dbReference type="InterPro" id="IPR027417">
    <property type="entry name" value="P-loop_NTPase"/>
</dbReference>
<dbReference type="InterPro" id="IPR050678">
    <property type="entry name" value="DNA_Partitioning_ATPase"/>
</dbReference>
<proteinExistence type="predicted"/>
<feature type="domain" description="AAA" evidence="1">
    <location>
        <begin position="1"/>
        <end position="162"/>
    </location>
</feature>
<evidence type="ECO:0000259" key="1">
    <source>
        <dbReference type="Pfam" id="PF13614"/>
    </source>
</evidence>
<accession>A0A3B1DWG5</accession>
<dbReference type="EMBL" id="UOGK01000527">
    <property type="protein sequence ID" value="VAX41343.1"/>
    <property type="molecule type" value="Genomic_DNA"/>
</dbReference>
<dbReference type="CDD" id="cd02042">
    <property type="entry name" value="ParAB_family"/>
    <property type="match status" value="1"/>
</dbReference>
<organism evidence="2">
    <name type="scientific">hydrothermal vent metagenome</name>
    <dbReference type="NCBI Taxonomy" id="652676"/>
    <lineage>
        <taxon>unclassified sequences</taxon>
        <taxon>metagenomes</taxon>
        <taxon>ecological metagenomes</taxon>
    </lineage>
</organism>
<dbReference type="InterPro" id="IPR025669">
    <property type="entry name" value="AAA_dom"/>
</dbReference>
<name>A0A3B1DWG5_9ZZZZ</name>
<sequence length="163" mass="17382">MRTIAIINQKGGCGKTTTAINLGASLGLTGCRTLLVDLDPQSHCAAGLGIPEHRIEIDASDLLQAAGTRDLDEARLLWHASKNLRLIPSRIRLAGLESPGSSFGRREGRERALIRALNPLADRFDVCLIDCPPSIGLLTFNALVAADLVLIPVETGYFSLQGA</sequence>
<gene>
    <name evidence="2" type="ORF">MNBD_PLANCTO03-386</name>
</gene>
<dbReference type="SUPFAM" id="SSF52540">
    <property type="entry name" value="P-loop containing nucleoside triphosphate hydrolases"/>
    <property type="match status" value="1"/>
</dbReference>
<dbReference type="Pfam" id="PF13614">
    <property type="entry name" value="AAA_31"/>
    <property type="match status" value="1"/>
</dbReference>
<protein>
    <submittedName>
        <fullName evidence="2">Chromosome (Plasmid) partitioning protein ParA</fullName>
    </submittedName>
</protein>
<dbReference type="PROSITE" id="PS51257">
    <property type="entry name" value="PROKAR_LIPOPROTEIN"/>
    <property type="match status" value="1"/>
</dbReference>